<protein>
    <submittedName>
        <fullName evidence="4">Uncharacterized protein</fullName>
    </submittedName>
</protein>
<keyword evidence="3" id="KW-0812">Transmembrane</keyword>
<evidence type="ECO:0000256" key="3">
    <source>
        <dbReference type="SAM" id="Phobius"/>
    </source>
</evidence>
<dbReference type="OrthoDB" id="4207724at2759"/>
<name>A0A7C8MX32_9PEZI</name>
<dbReference type="InParanoid" id="A0A7C8MX32"/>
<keyword evidence="1" id="KW-0175">Coiled coil</keyword>
<feature type="transmembrane region" description="Helical" evidence="3">
    <location>
        <begin position="12"/>
        <end position="29"/>
    </location>
</feature>
<reference evidence="4 5" key="1">
    <citation type="submission" date="2019-12" db="EMBL/GenBank/DDBJ databases">
        <title>Draft genome sequence of the ascomycete Xylaria multiplex DSM 110363.</title>
        <authorList>
            <person name="Buettner E."/>
            <person name="Kellner H."/>
        </authorList>
    </citation>
    <scope>NUCLEOTIDE SEQUENCE [LARGE SCALE GENOMIC DNA]</scope>
    <source>
        <strain evidence="4 5">DSM 110363</strain>
    </source>
</reference>
<feature type="compositionally biased region" description="Polar residues" evidence="2">
    <location>
        <begin position="350"/>
        <end position="374"/>
    </location>
</feature>
<feature type="region of interest" description="Disordered" evidence="2">
    <location>
        <begin position="36"/>
        <end position="90"/>
    </location>
</feature>
<feature type="region of interest" description="Disordered" evidence="2">
    <location>
        <begin position="109"/>
        <end position="400"/>
    </location>
</feature>
<feature type="compositionally biased region" description="Polar residues" evidence="2">
    <location>
        <begin position="261"/>
        <end position="287"/>
    </location>
</feature>
<keyword evidence="5" id="KW-1185">Reference proteome</keyword>
<dbReference type="Proteomes" id="UP000481858">
    <property type="component" value="Unassembled WGS sequence"/>
</dbReference>
<dbReference type="EMBL" id="WUBL01000001">
    <property type="protein sequence ID" value="KAF2973550.1"/>
    <property type="molecule type" value="Genomic_DNA"/>
</dbReference>
<proteinExistence type="predicted"/>
<organism evidence="4 5">
    <name type="scientific">Xylaria multiplex</name>
    <dbReference type="NCBI Taxonomy" id="323545"/>
    <lineage>
        <taxon>Eukaryota</taxon>
        <taxon>Fungi</taxon>
        <taxon>Dikarya</taxon>
        <taxon>Ascomycota</taxon>
        <taxon>Pezizomycotina</taxon>
        <taxon>Sordariomycetes</taxon>
        <taxon>Xylariomycetidae</taxon>
        <taxon>Xylariales</taxon>
        <taxon>Xylariaceae</taxon>
        <taxon>Xylaria</taxon>
    </lineage>
</organism>
<comment type="caution">
    <text evidence="4">The sequence shown here is derived from an EMBL/GenBank/DDBJ whole genome shotgun (WGS) entry which is preliminary data.</text>
</comment>
<keyword evidence="3" id="KW-0472">Membrane</keyword>
<feature type="compositionally biased region" description="Basic and acidic residues" evidence="2">
    <location>
        <begin position="48"/>
        <end position="66"/>
    </location>
</feature>
<evidence type="ECO:0000313" key="5">
    <source>
        <dbReference type="Proteomes" id="UP000481858"/>
    </source>
</evidence>
<evidence type="ECO:0000256" key="2">
    <source>
        <dbReference type="SAM" id="MobiDB-lite"/>
    </source>
</evidence>
<keyword evidence="3" id="KW-1133">Transmembrane helix</keyword>
<evidence type="ECO:0000256" key="1">
    <source>
        <dbReference type="SAM" id="Coils"/>
    </source>
</evidence>
<evidence type="ECO:0000313" key="4">
    <source>
        <dbReference type="EMBL" id="KAF2973550.1"/>
    </source>
</evidence>
<feature type="compositionally biased region" description="Basic and acidic residues" evidence="2">
    <location>
        <begin position="204"/>
        <end position="256"/>
    </location>
</feature>
<feature type="compositionally biased region" description="Basic and acidic residues" evidence="2">
    <location>
        <begin position="324"/>
        <end position="336"/>
    </location>
</feature>
<feature type="coiled-coil region" evidence="1">
    <location>
        <begin position="433"/>
        <end position="460"/>
    </location>
</feature>
<gene>
    <name evidence="4" type="ORF">GQX73_g47</name>
</gene>
<dbReference type="AlphaFoldDB" id="A0A7C8MX32"/>
<feature type="compositionally biased region" description="Polar residues" evidence="2">
    <location>
        <begin position="109"/>
        <end position="118"/>
    </location>
</feature>
<accession>A0A7C8MX32</accession>
<sequence length="506" mass="55704">MDLRKDHSAYTTMGGYAVIAVVIGLWFYASNKKEQNRRSHVVKQPTIKHTDRDIAADAKKKTEKTIKSKSKPIPPASERTEPTVSSSNYDKEVAEIADKKADRDFARQLSNTHAGTKFNTKKSDEKRQKSVKQSKAQEIIPDKISAPSSTTGDADDDLSPQVSPVVTAADIQGVSDMLEPVASGPSVLRLTGTDSVKKPKERKAKAPEPVETKKQRQNRKKAEAAKAAREEEEKERKVKMEQQRRTARIAEGRAAKDGSTFVATQNAWSSQPADGSDSVQLLDTFEQQPKPEPVKATTSVTATPAAKATSDPWSGLPSEEEQLEMIRQEDSWNEVKTKKKGKKKDAATEASVTPSQPTNGNGAASATSKPTNGSKKPIITSSSSSFAALTPEEVDDDDEIEEEWDSEITYFSGDRVIWEDAAKTLGRILGSKVKRKYVSLEALRQEVQKARETRGDLMRVQSAELNEAFANGGEVLPANTRWFEGMETTNFTQTIYEYYGKGSGWL</sequence>